<reference evidence="2 3" key="1">
    <citation type="journal article" date="2015" name="Nature">
        <title>rRNA introns, odd ribosomes, and small enigmatic genomes across a large radiation of phyla.</title>
        <authorList>
            <person name="Brown C.T."/>
            <person name="Hug L.A."/>
            <person name="Thomas B.C."/>
            <person name="Sharon I."/>
            <person name="Castelle C.J."/>
            <person name="Singh A."/>
            <person name="Wilkins M.J."/>
            <person name="Williams K.H."/>
            <person name="Banfield J.F."/>
        </authorList>
    </citation>
    <scope>NUCLEOTIDE SEQUENCE [LARGE SCALE GENOMIC DNA]</scope>
</reference>
<comment type="caution">
    <text evidence="2">The sequence shown here is derived from an EMBL/GenBank/DDBJ whole genome shotgun (WGS) entry which is preliminary data.</text>
</comment>
<proteinExistence type="predicted"/>
<dbReference type="InterPro" id="IPR000238">
    <property type="entry name" value="RbfA"/>
</dbReference>
<dbReference type="Gene3D" id="3.30.300.20">
    <property type="match status" value="1"/>
</dbReference>
<evidence type="ECO:0000256" key="1">
    <source>
        <dbReference type="ARBA" id="ARBA00022517"/>
    </source>
</evidence>
<evidence type="ECO:0000313" key="3">
    <source>
        <dbReference type="Proteomes" id="UP000034798"/>
    </source>
</evidence>
<dbReference type="SUPFAM" id="SSF89919">
    <property type="entry name" value="Ribosome-binding factor A, RbfA"/>
    <property type="match status" value="1"/>
</dbReference>
<dbReference type="InterPro" id="IPR023799">
    <property type="entry name" value="RbfA_dom_sf"/>
</dbReference>
<dbReference type="Pfam" id="PF02033">
    <property type="entry name" value="RBFA"/>
    <property type="match status" value="1"/>
</dbReference>
<name>A0A0G0FNL7_9BACT</name>
<dbReference type="Proteomes" id="UP000034798">
    <property type="component" value="Unassembled WGS sequence"/>
</dbReference>
<evidence type="ECO:0000313" key="2">
    <source>
        <dbReference type="EMBL" id="KKP89035.1"/>
    </source>
</evidence>
<dbReference type="GO" id="GO:0006364">
    <property type="term" value="P:rRNA processing"/>
    <property type="evidence" value="ECO:0007669"/>
    <property type="project" value="InterPro"/>
</dbReference>
<dbReference type="InterPro" id="IPR015946">
    <property type="entry name" value="KH_dom-like_a/b"/>
</dbReference>
<dbReference type="EMBL" id="LBQZ01000008">
    <property type="protein sequence ID" value="KKP89035.1"/>
    <property type="molecule type" value="Genomic_DNA"/>
</dbReference>
<organism evidence="2 3">
    <name type="scientific">Candidatus Nomurabacteria bacterium GW2011_GWC2_35_8</name>
    <dbReference type="NCBI Taxonomy" id="1618752"/>
    <lineage>
        <taxon>Bacteria</taxon>
        <taxon>Candidatus Nomuraibacteriota</taxon>
    </lineage>
</organism>
<sequence>MINQGNALPTGRQEKVANHLKELTAEFLGRENNRTSLITVTGASCSPDLKRATIFITVFPTEKEKPALEFAKRKRPELREFLKKIMTTKNIPFIDIAIDLGEKHRQKIDELLREK</sequence>
<gene>
    <name evidence="2" type="ORF">UR91_C0008G0006</name>
</gene>
<protein>
    <submittedName>
        <fullName evidence="2">Ribosome-binding factor A</fullName>
    </submittedName>
</protein>
<accession>A0A0G0FNL7</accession>
<dbReference type="AlphaFoldDB" id="A0A0G0FNL7"/>
<keyword evidence="1" id="KW-0690">Ribosome biogenesis</keyword>